<evidence type="ECO:0000256" key="6">
    <source>
        <dbReference type="ARBA" id="ARBA00049024"/>
    </source>
</evidence>
<keyword evidence="2 7" id="KW-0028">Amino-acid biosynthesis</keyword>
<dbReference type="InterPro" id="IPR000965">
    <property type="entry name" value="GPR_dom"/>
</dbReference>
<dbReference type="InterPro" id="IPR016163">
    <property type="entry name" value="Ald_DH_C"/>
</dbReference>
<evidence type="ECO:0000256" key="3">
    <source>
        <dbReference type="ARBA" id="ARBA00022650"/>
    </source>
</evidence>
<evidence type="ECO:0000313" key="10">
    <source>
        <dbReference type="EMBL" id="BDZ37978.1"/>
    </source>
</evidence>
<comment type="catalytic activity">
    <reaction evidence="6 7">
        <text>L-glutamate 5-semialdehyde + phosphate + NADP(+) = L-glutamyl 5-phosphate + NADPH + H(+)</text>
        <dbReference type="Rhea" id="RHEA:19541"/>
        <dbReference type="ChEBI" id="CHEBI:15378"/>
        <dbReference type="ChEBI" id="CHEBI:43474"/>
        <dbReference type="ChEBI" id="CHEBI:57783"/>
        <dbReference type="ChEBI" id="CHEBI:58066"/>
        <dbReference type="ChEBI" id="CHEBI:58274"/>
        <dbReference type="ChEBI" id="CHEBI:58349"/>
        <dbReference type="EC" id="1.2.1.41"/>
    </reaction>
</comment>
<dbReference type="HAMAP" id="MF_00412">
    <property type="entry name" value="ProA"/>
    <property type="match status" value="1"/>
</dbReference>
<gene>
    <name evidence="7 10" type="primary">proA</name>
    <name evidence="10" type="ORF">GCM10025863_05920</name>
</gene>
<dbReference type="PANTHER" id="PTHR11063:SF8">
    <property type="entry name" value="DELTA-1-PYRROLINE-5-CARBOXYLATE SYNTHASE"/>
    <property type="match status" value="1"/>
</dbReference>
<keyword evidence="5 7" id="KW-0560">Oxidoreductase</keyword>
<dbReference type="PANTHER" id="PTHR11063">
    <property type="entry name" value="GLUTAMATE SEMIALDEHYDE DEHYDROGENASE"/>
    <property type="match status" value="1"/>
</dbReference>
<dbReference type="InterPro" id="IPR016162">
    <property type="entry name" value="Ald_DH_N"/>
</dbReference>
<feature type="domain" description="Aldehyde dehydrogenase" evidence="9">
    <location>
        <begin position="35"/>
        <end position="323"/>
    </location>
</feature>
<comment type="similarity">
    <text evidence="7">Belongs to the gamma-glutamyl phosphate reductase family.</text>
</comment>
<dbReference type="CDD" id="cd07079">
    <property type="entry name" value="ALDH_F18-19_ProA-GPR"/>
    <property type="match status" value="1"/>
</dbReference>
<comment type="subcellular location">
    <subcellularLocation>
        <location evidence="7">Cytoplasm</location>
    </subcellularLocation>
</comment>
<dbReference type="PIRSF" id="PIRSF000151">
    <property type="entry name" value="GPR"/>
    <property type="match status" value="1"/>
</dbReference>
<dbReference type="InterPro" id="IPR012134">
    <property type="entry name" value="Glu-5-SA_DH"/>
</dbReference>
<dbReference type="SUPFAM" id="SSF53720">
    <property type="entry name" value="ALDH-like"/>
    <property type="match status" value="1"/>
</dbReference>
<comment type="pathway">
    <text evidence="1 7">Amino-acid biosynthesis; L-proline biosynthesis; L-glutamate 5-semialdehyde from L-glutamate: step 2/2.</text>
</comment>
<dbReference type="InterPro" id="IPR015590">
    <property type="entry name" value="Aldehyde_DH_dom"/>
</dbReference>
<reference evidence="11" key="1">
    <citation type="journal article" date="2019" name="Int. J. Syst. Evol. Microbiol.">
        <title>The Global Catalogue of Microorganisms (GCM) 10K type strain sequencing project: providing services to taxonomists for standard genome sequencing and annotation.</title>
        <authorList>
            <consortium name="The Broad Institute Genomics Platform"/>
            <consortium name="The Broad Institute Genome Sequencing Center for Infectious Disease"/>
            <person name="Wu L."/>
            <person name="Ma J."/>
        </authorList>
    </citation>
    <scope>NUCLEOTIDE SEQUENCE [LARGE SCALE GENOMIC DNA]</scope>
    <source>
        <strain evidence="11">NBRC 106310</strain>
    </source>
</reference>
<evidence type="ECO:0000256" key="1">
    <source>
        <dbReference type="ARBA" id="ARBA00004985"/>
    </source>
</evidence>
<dbReference type="NCBIfam" id="TIGR00407">
    <property type="entry name" value="proA"/>
    <property type="match status" value="1"/>
</dbReference>
<dbReference type="Proteomes" id="UP001321543">
    <property type="component" value="Chromosome"/>
</dbReference>
<keyword evidence="4 7" id="KW-0521">NADP</keyword>
<dbReference type="InterPro" id="IPR020593">
    <property type="entry name" value="G-glutamylP_reductase_CS"/>
</dbReference>
<organism evidence="10 11">
    <name type="scientific">Microbacterium suwonense</name>
    <dbReference type="NCBI Taxonomy" id="683047"/>
    <lineage>
        <taxon>Bacteria</taxon>
        <taxon>Bacillati</taxon>
        <taxon>Actinomycetota</taxon>
        <taxon>Actinomycetes</taxon>
        <taxon>Micrococcales</taxon>
        <taxon>Microbacteriaceae</taxon>
        <taxon>Microbacterium</taxon>
    </lineage>
</organism>
<evidence type="ECO:0000259" key="9">
    <source>
        <dbReference type="Pfam" id="PF00171"/>
    </source>
</evidence>
<keyword evidence="7" id="KW-0963">Cytoplasm</keyword>
<dbReference type="Pfam" id="PF00171">
    <property type="entry name" value="Aldedh"/>
    <property type="match status" value="1"/>
</dbReference>
<dbReference type="EMBL" id="AP027728">
    <property type="protein sequence ID" value="BDZ37978.1"/>
    <property type="molecule type" value="Genomic_DNA"/>
</dbReference>
<accession>A0ABN6WZT9</accession>
<dbReference type="EC" id="1.2.1.41" evidence="7"/>
<dbReference type="Gene3D" id="3.40.309.10">
    <property type="entry name" value="Aldehyde Dehydrogenase, Chain A, domain 2"/>
    <property type="match status" value="1"/>
</dbReference>
<comment type="function">
    <text evidence="7">Catalyzes the NADPH-dependent reduction of L-glutamate 5-phosphate into L-glutamate 5-semialdehyde and phosphate. The product spontaneously undergoes cyclization to form 1-pyrroline-5-carboxylate.</text>
</comment>
<protein>
    <recommendedName>
        <fullName evidence="7">Gamma-glutamyl phosphate reductase</fullName>
        <shortName evidence="7">GPR</shortName>
        <ecNumber evidence="7">1.2.1.41</ecNumber>
    </recommendedName>
    <alternativeName>
        <fullName evidence="7">Glutamate-5-semialdehyde dehydrogenase</fullName>
    </alternativeName>
    <alternativeName>
        <fullName evidence="7">Glutamyl-gamma-semialdehyde dehydrogenase</fullName>
        <shortName evidence="7">GSA dehydrogenase</shortName>
    </alternativeName>
</protein>
<name>A0ABN6WZT9_9MICO</name>
<sequence length="457" mass="47946">MPRSEPGSSRRPLADHSRSHASRGAGRRYTDGMSTTTVVDPAAETAQHRLARAKEASRSIARLNSGEKERALEAIAGAIESNAADIVAANRVDIARGREAGIGDALIDRLRLDDKRVAALASAVRDVAALPDPIGQVLGGHRMPNGVALEQVRVPFGVVGAIYEARPNVTVDIAALALRAGNAVVLRGGSAARESNTILVEVMRGALGGVGVDPEAIQTVDDFGREGARALMQGRGFIDVLVPRGSAALIETVVTESTVPVIETGAGVVHIVLDESAPVEWARDIVVNAKVQRPSVCNAVETVLVLRQAAPLLVPVVANALQSEGVAIHGDDVVAGLVSNVIPATDEDWATEHLSLDISMKVVDTLDDALAHIRRYSTGHTESIITNDSRNAERFLAEVDSAVVMANASTRFTDGAEFGFGAEVGISTQKLHTRGPMGVSELTSTKWLARGAGQTRG</sequence>
<evidence type="ECO:0000256" key="7">
    <source>
        <dbReference type="HAMAP-Rule" id="MF_00412"/>
    </source>
</evidence>
<evidence type="ECO:0000256" key="4">
    <source>
        <dbReference type="ARBA" id="ARBA00022857"/>
    </source>
</evidence>
<dbReference type="Gene3D" id="3.40.605.10">
    <property type="entry name" value="Aldehyde Dehydrogenase, Chain A, domain 1"/>
    <property type="match status" value="1"/>
</dbReference>
<dbReference type="PROSITE" id="PS01223">
    <property type="entry name" value="PROA"/>
    <property type="match status" value="1"/>
</dbReference>
<evidence type="ECO:0000256" key="2">
    <source>
        <dbReference type="ARBA" id="ARBA00022605"/>
    </source>
</evidence>
<proteinExistence type="inferred from homology"/>
<evidence type="ECO:0000313" key="11">
    <source>
        <dbReference type="Proteomes" id="UP001321543"/>
    </source>
</evidence>
<evidence type="ECO:0000256" key="5">
    <source>
        <dbReference type="ARBA" id="ARBA00023002"/>
    </source>
</evidence>
<feature type="region of interest" description="Disordered" evidence="8">
    <location>
        <begin position="1"/>
        <end position="33"/>
    </location>
</feature>
<evidence type="ECO:0000256" key="8">
    <source>
        <dbReference type="SAM" id="MobiDB-lite"/>
    </source>
</evidence>
<keyword evidence="3 7" id="KW-0641">Proline biosynthesis</keyword>
<dbReference type="InterPro" id="IPR016161">
    <property type="entry name" value="Ald_DH/histidinol_DH"/>
</dbReference>
<keyword evidence="11" id="KW-1185">Reference proteome</keyword>
<dbReference type="NCBIfam" id="NF001221">
    <property type="entry name" value="PRK00197.1"/>
    <property type="match status" value="1"/>
</dbReference>